<dbReference type="InterPro" id="IPR038904">
    <property type="entry name" value="BRAT1"/>
</dbReference>
<evidence type="ECO:0000256" key="3">
    <source>
        <dbReference type="ARBA" id="ARBA00061308"/>
    </source>
</evidence>
<feature type="region of interest" description="Disordered" evidence="4">
    <location>
        <begin position="756"/>
        <end position="816"/>
    </location>
</feature>
<evidence type="ECO:0000313" key="5">
    <source>
        <dbReference type="Proteomes" id="UP000504632"/>
    </source>
</evidence>
<gene>
    <name evidence="6" type="primary">brat1</name>
</gene>
<dbReference type="GO" id="GO:0005634">
    <property type="term" value="C:nucleus"/>
    <property type="evidence" value="ECO:0007669"/>
    <property type="project" value="TreeGrafter"/>
</dbReference>
<dbReference type="PANTHER" id="PTHR21331">
    <property type="entry name" value="BRCA1-ASSOCIATED ATM ACTIVATOR 1"/>
    <property type="match status" value="1"/>
</dbReference>
<dbReference type="GO" id="GO:0006974">
    <property type="term" value="P:DNA damage response"/>
    <property type="evidence" value="ECO:0007669"/>
    <property type="project" value="InterPro"/>
</dbReference>
<dbReference type="PANTHER" id="PTHR21331:SF2">
    <property type="entry name" value="BRCA1-ASSOCIATED ATM ACTIVATOR 1"/>
    <property type="match status" value="1"/>
</dbReference>
<dbReference type="InParanoid" id="A0A6J2VZT1"/>
<evidence type="ECO:0000313" key="6">
    <source>
        <dbReference type="RefSeq" id="XP_030636571.1"/>
    </source>
</evidence>
<dbReference type="FunCoup" id="A0A6J2VZT1">
    <property type="interactions" value="1387"/>
</dbReference>
<accession>A0A6J2VZT1</accession>
<dbReference type="InterPro" id="IPR011989">
    <property type="entry name" value="ARM-like"/>
</dbReference>
<dbReference type="OrthoDB" id="10057956at2759"/>
<name>A0A6J2VZT1_CHACN</name>
<feature type="compositionally biased region" description="Basic and acidic residues" evidence="4">
    <location>
        <begin position="756"/>
        <end position="788"/>
    </location>
</feature>
<keyword evidence="5" id="KW-1185">Reference proteome</keyword>
<organism evidence="5 6">
    <name type="scientific">Chanos chanos</name>
    <name type="common">Milkfish</name>
    <name type="synonym">Mugil chanos</name>
    <dbReference type="NCBI Taxonomy" id="29144"/>
    <lineage>
        <taxon>Eukaryota</taxon>
        <taxon>Metazoa</taxon>
        <taxon>Chordata</taxon>
        <taxon>Craniata</taxon>
        <taxon>Vertebrata</taxon>
        <taxon>Euteleostomi</taxon>
        <taxon>Actinopterygii</taxon>
        <taxon>Neopterygii</taxon>
        <taxon>Teleostei</taxon>
        <taxon>Ostariophysi</taxon>
        <taxon>Gonorynchiformes</taxon>
        <taxon>Chanidae</taxon>
        <taxon>Chanos</taxon>
    </lineage>
</organism>
<dbReference type="Gene3D" id="1.25.10.10">
    <property type="entry name" value="Leucine-rich Repeat Variant"/>
    <property type="match status" value="1"/>
</dbReference>
<dbReference type="InterPro" id="IPR016024">
    <property type="entry name" value="ARM-type_fold"/>
</dbReference>
<comment type="subcellular location">
    <subcellularLocation>
        <location evidence="1">Cytoplasm</location>
    </subcellularLocation>
</comment>
<dbReference type="RefSeq" id="XP_030636571.1">
    <property type="nucleotide sequence ID" value="XM_030780711.1"/>
</dbReference>
<dbReference type="SUPFAM" id="SSF48371">
    <property type="entry name" value="ARM repeat"/>
    <property type="match status" value="1"/>
</dbReference>
<dbReference type="Proteomes" id="UP000504632">
    <property type="component" value="Chromosome 7"/>
</dbReference>
<dbReference type="GO" id="GO:0008283">
    <property type="term" value="P:cell population proliferation"/>
    <property type="evidence" value="ECO:0007669"/>
    <property type="project" value="InterPro"/>
</dbReference>
<dbReference type="AlphaFoldDB" id="A0A6J2VZT1"/>
<proteinExistence type="inferred from homology"/>
<evidence type="ECO:0000256" key="1">
    <source>
        <dbReference type="ARBA" id="ARBA00004496"/>
    </source>
</evidence>
<dbReference type="CTD" id="221927"/>
<dbReference type="GeneID" id="115817410"/>
<protein>
    <submittedName>
        <fullName evidence="6">Integrator complex assembly factor BRAT1</fullName>
    </submittedName>
</protein>
<dbReference type="GO" id="GO:0005737">
    <property type="term" value="C:cytoplasm"/>
    <property type="evidence" value="ECO:0007669"/>
    <property type="project" value="UniProtKB-SubCell"/>
</dbReference>
<keyword evidence="2" id="KW-0963">Cytoplasm</keyword>
<reference evidence="6" key="1">
    <citation type="submission" date="2025-08" db="UniProtKB">
        <authorList>
            <consortium name="RefSeq"/>
        </authorList>
    </citation>
    <scope>IDENTIFICATION</scope>
</reference>
<evidence type="ECO:0000256" key="2">
    <source>
        <dbReference type="ARBA" id="ARBA00022490"/>
    </source>
</evidence>
<sequence>MDSECAALLPLVLSVLADPKQSLPDDTSLEKLLDWFRELIGRNDGLSFLQQQTCVLEFISNVCKSETTDPTMLSFTFKLTGLLAVNENNYRVLQERGVLVCVFESWSVSDMWDNATIRSGWLQGLSNMLQHQSAMDFICKTGLTRLILQLQADKSLFVSTLAHQLLARILSFHETREPINDSDVDPGLAVSAENRDWTSVTMEIVNHVFKTLASDSHNQVLQGLRLLTLTIPHCQAPLRGMLWRGALGPLEVLVNAGSSSLTQPIMELLQTAARTSLLSQSENRIEELMEAVLSGGSLRTAVMCAMAIVQLENCSENLKRKATKVILQPLQCLTEWPVSSQDAGDTDEMQYADLVLELKHKASFISLLSLCLSCVADLIQTESAFVDVHLQLVTHSVLALLRICLGENPAPSPCSRAAAHLIGCCKVQRCGLDTLACLSTCESNVSPELRSDAFRVLLQYLQHPDPDATVLKKALQATLRWTCVCSHSPDVWSFIHQDLFPVLKKRVCDVRWEVRDSSLEFITQLTSHFTDNSSYRKVLESSGLVSLVQSSLSDSEAYVRASAVSAMGQLLTSFSQQGEPLNNMASLQEQAVTCLVDILGQDTEGFPRRAVVKVFTTWLTQPLPFPELDQSLSTVLLLGGDDFDWEVKFYTLELAEVLMEKMLSQCPYAADVCASTKKTRLTRGLCKLKELGVFGVLFKGLFDCDRPVSQKACDLLLRLREVMSETQPLGDHSLIFEIQGQLWDKEILQRHLEKQMMRKTEQSNERLKSSRRLEDTDTALDRDSKEPVDDVTESPAETENDECDRSEKANTCTPNRLREMSLADMLRSVDLEEMQRTLSLSSDHMVNSAKSLMEDILSVAQQAEENTVDCY</sequence>
<comment type="similarity">
    <text evidence="3">Belongs to the BRAT1 family.</text>
</comment>
<feature type="compositionally biased region" description="Acidic residues" evidence="4">
    <location>
        <begin position="789"/>
        <end position="802"/>
    </location>
</feature>
<evidence type="ECO:0000256" key="4">
    <source>
        <dbReference type="SAM" id="MobiDB-lite"/>
    </source>
</evidence>